<dbReference type="GO" id="GO:0043755">
    <property type="term" value="F:alpha-ribazole phosphatase activity"/>
    <property type="evidence" value="ECO:0007669"/>
    <property type="project" value="UniProtKB-UniRule"/>
</dbReference>
<evidence type="ECO:0000313" key="3">
    <source>
        <dbReference type="Proteomes" id="UP000002534"/>
    </source>
</evidence>
<evidence type="ECO:0000256" key="1">
    <source>
        <dbReference type="NCBIfam" id="TIGR03162"/>
    </source>
</evidence>
<accession>Q3A796</accession>
<name>Q3A796_SYNC1</name>
<dbReference type="Gene3D" id="3.40.50.1240">
    <property type="entry name" value="Phosphoglycerate mutase-like"/>
    <property type="match status" value="1"/>
</dbReference>
<dbReference type="SMART" id="SM00855">
    <property type="entry name" value="PGAM"/>
    <property type="match status" value="1"/>
</dbReference>
<dbReference type="PANTHER" id="PTHR48100:SF10">
    <property type="entry name" value="2-CARBOXY-D-ARABINITOL-1-PHOSPHATASE-RELATED"/>
    <property type="match status" value="1"/>
</dbReference>
<dbReference type="PANTHER" id="PTHR48100">
    <property type="entry name" value="BROAD-SPECIFICITY PHOSPHATASE YOR283W-RELATED"/>
    <property type="match status" value="1"/>
</dbReference>
<dbReference type="AlphaFoldDB" id="Q3A796"/>
<evidence type="ECO:0000313" key="2">
    <source>
        <dbReference type="EMBL" id="ABA87748.1"/>
    </source>
</evidence>
<dbReference type="RefSeq" id="WP_011340173.1">
    <property type="nucleotide sequence ID" value="NC_007498.2"/>
</dbReference>
<reference evidence="2 3" key="2">
    <citation type="journal article" date="2012" name="BMC Genomics">
        <title>The genome of Pelobacter carbinolicus reveals surprising metabolic capabilities and physiological features.</title>
        <authorList>
            <person name="Aklujkar M."/>
            <person name="Haveman S.A."/>
            <person name="Didonato R.Jr."/>
            <person name="Chertkov O."/>
            <person name="Han C.S."/>
            <person name="Land M.L."/>
            <person name="Brown P."/>
            <person name="Lovley D.R."/>
        </authorList>
    </citation>
    <scope>NUCLEOTIDE SEQUENCE [LARGE SCALE GENOMIC DNA]</scope>
    <source>
        <strain evidence="3">DSM 2380 / NBRC 103641 / GraBd1</strain>
    </source>
</reference>
<dbReference type="STRING" id="338963.Pcar_0488"/>
<dbReference type="Pfam" id="PF00300">
    <property type="entry name" value="His_Phos_1"/>
    <property type="match status" value="1"/>
</dbReference>
<dbReference type="InterPro" id="IPR029033">
    <property type="entry name" value="His_PPase_superfam"/>
</dbReference>
<dbReference type="SUPFAM" id="SSF53254">
    <property type="entry name" value="Phosphoglycerate mutase-like"/>
    <property type="match status" value="1"/>
</dbReference>
<keyword evidence="3" id="KW-1185">Reference proteome</keyword>
<dbReference type="OrthoDB" id="9781415at2"/>
<dbReference type="EMBL" id="CP000142">
    <property type="protein sequence ID" value="ABA87748.1"/>
    <property type="molecule type" value="Genomic_DNA"/>
</dbReference>
<proteinExistence type="predicted"/>
<dbReference type="eggNOG" id="COG0406">
    <property type="taxonomic scope" value="Bacteria"/>
</dbReference>
<dbReference type="EC" id="3.1.3.73" evidence="1"/>
<gene>
    <name evidence="2" type="primary">cobC-3</name>
    <name evidence="2" type="ordered locus">Pcar_0488</name>
</gene>
<dbReference type="Proteomes" id="UP000002534">
    <property type="component" value="Chromosome"/>
</dbReference>
<dbReference type="KEGG" id="pca:Pcar_0488"/>
<dbReference type="InterPro" id="IPR017578">
    <property type="entry name" value="Ribazole_CobC"/>
</dbReference>
<organism evidence="2 3">
    <name type="scientific">Syntrophotalea carbinolica (strain DSM 2380 / NBRC 103641 / GraBd1)</name>
    <name type="common">Pelobacter carbinolicus</name>
    <dbReference type="NCBI Taxonomy" id="338963"/>
    <lineage>
        <taxon>Bacteria</taxon>
        <taxon>Pseudomonadati</taxon>
        <taxon>Thermodesulfobacteriota</taxon>
        <taxon>Desulfuromonadia</taxon>
        <taxon>Desulfuromonadales</taxon>
        <taxon>Syntrophotaleaceae</taxon>
        <taxon>Syntrophotalea</taxon>
    </lineage>
</organism>
<dbReference type="HOGENOM" id="CLU_033323_8_4_7"/>
<dbReference type="NCBIfam" id="TIGR03162">
    <property type="entry name" value="ribazole_cobC"/>
    <property type="match status" value="1"/>
</dbReference>
<dbReference type="GO" id="GO:0009236">
    <property type="term" value="P:cobalamin biosynthetic process"/>
    <property type="evidence" value="ECO:0007669"/>
    <property type="project" value="UniProtKB-UniRule"/>
</dbReference>
<dbReference type="InterPro" id="IPR013078">
    <property type="entry name" value="His_Pase_superF_clade-1"/>
</dbReference>
<dbReference type="InterPro" id="IPR050275">
    <property type="entry name" value="PGM_Phosphatase"/>
</dbReference>
<reference evidence="3" key="1">
    <citation type="submission" date="2005-10" db="EMBL/GenBank/DDBJ databases">
        <title>Complete sequence of Pelobacter carbinolicus DSM 2380.</title>
        <authorList>
            <person name="Copeland A."/>
            <person name="Lucas S."/>
            <person name="Lapidus A."/>
            <person name="Barry K."/>
            <person name="Detter J.C."/>
            <person name="Glavina T."/>
            <person name="Hammon N."/>
            <person name="Israni S."/>
            <person name="Pitluck S."/>
            <person name="Chertkov O."/>
            <person name="Schmutz J."/>
            <person name="Larimer F."/>
            <person name="Land M."/>
            <person name="Kyrpides N."/>
            <person name="Ivanova N."/>
            <person name="Richardson P."/>
        </authorList>
    </citation>
    <scope>NUCLEOTIDE SEQUENCE [LARGE SCALE GENOMIC DNA]</scope>
    <source>
        <strain evidence="3">DSM 2380 / NBRC 103641 / GraBd1</strain>
    </source>
</reference>
<sequence length="207" mass="22986">MNGAQVYLIRHGDTGEALKGRFVGRQDVPLSSLGQRQSAALGQCSELKSCKEAFCSPMLRVRETVGHSKLDLLCRQDEDLREIDFGRWEGLSFSEISRDFPAEVDCWARLKPDFRFPEGETYADFLQRIQQAAERIARTAASQSAPLAIFAHGGVIRALICQWLGLPAKHYLLFEVEPASVSAVRLFGDQGVLVRLNDLGHLGELPS</sequence>
<dbReference type="CDD" id="cd07067">
    <property type="entry name" value="HP_PGM_like"/>
    <property type="match status" value="1"/>
</dbReference>
<protein>
    <recommendedName>
        <fullName evidence="1">Alpha-ribazole phosphatase</fullName>
        <ecNumber evidence="1">3.1.3.73</ecNumber>
    </recommendedName>
</protein>